<evidence type="ECO:0000313" key="2">
    <source>
        <dbReference type="Proteomes" id="UP000307244"/>
    </source>
</evidence>
<accession>A0A4U1CJW0</accession>
<dbReference type="OrthoDB" id="9813532at2"/>
<sequence length="138" mass="15580">MEIARKEIGVVERTGKNDGARIAEYLGYCNIKSPAAYCAAWVSWVFGQAGYSEPRTAWSPSLFPKARLVKELKPGIVYGLYYISLDRIGHCGLLENVKNDWINGIEANTNEAGSREGQGVYRKIRHKRTIHCFADWLK</sequence>
<name>A0A4U1CJW0_9SPHI</name>
<reference evidence="1 2" key="1">
    <citation type="submission" date="2019-04" db="EMBL/GenBank/DDBJ databases">
        <title>Pedobacter sp. RP-3-15 sp. nov., isolated from Arctic soil.</title>
        <authorList>
            <person name="Dahal R.H."/>
            <person name="Kim D.-U."/>
        </authorList>
    </citation>
    <scope>NUCLEOTIDE SEQUENCE [LARGE SCALE GENOMIC DNA]</scope>
    <source>
        <strain evidence="1 2">RP-3-15</strain>
    </source>
</reference>
<organism evidence="1 2">
    <name type="scientific">Pedobacter frigoris</name>
    <dbReference type="NCBI Taxonomy" id="2571272"/>
    <lineage>
        <taxon>Bacteria</taxon>
        <taxon>Pseudomonadati</taxon>
        <taxon>Bacteroidota</taxon>
        <taxon>Sphingobacteriia</taxon>
        <taxon>Sphingobacteriales</taxon>
        <taxon>Sphingobacteriaceae</taxon>
        <taxon>Pedobacter</taxon>
    </lineage>
</organism>
<evidence type="ECO:0000313" key="1">
    <source>
        <dbReference type="EMBL" id="TKC07733.1"/>
    </source>
</evidence>
<comment type="caution">
    <text evidence="1">The sequence shown here is derived from an EMBL/GenBank/DDBJ whole genome shotgun (WGS) entry which is preliminary data.</text>
</comment>
<dbReference type="EMBL" id="SWBQ01000002">
    <property type="protein sequence ID" value="TKC07733.1"/>
    <property type="molecule type" value="Genomic_DNA"/>
</dbReference>
<proteinExistence type="predicted"/>
<dbReference type="AlphaFoldDB" id="A0A4U1CJW0"/>
<gene>
    <name evidence="1" type="ORF">FA047_10590</name>
</gene>
<protein>
    <submittedName>
        <fullName evidence="1">Peptidoglycan-binding protein</fullName>
    </submittedName>
</protein>
<keyword evidence="2" id="KW-1185">Reference proteome</keyword>
<dbReference type="Proteomes" id="UP000307244">
    <property type="component" value="Unassembled WGS sequence"/>
</dbReference>